<dbReference type="EMBL" id="BK067792">
    <property type="protein sequence ID" value="DBA52252.1"/>
    <property type="molecule type" value="Genomic_DNA"/>
</dbReference>
<proteinExistence type="predicted"/>
<reference evidence="1" key="1">
    <citation type="journal article" date="2024" name="Environ. Microbiol. Rep.">
        <title>Hiding in plain sight: The discovery of complete genomes of 11 hypothetical spindle-shaped viruses that putatively infect mesophilic ammonia-oxidizing archaea.</title>
        <authorList>
            <person name="Ni Y."/>
            <person name="Xu T."/>
            <person name="Yan S."/>
            <person name="Chen L."/>
            <person name="Wang Y."/>
        </authorList>
    </citation>
    <scope>NUCLEOTIDE SEQUENCE</scope>
    <source>
        <strain evidence="1">NYM1</strain>
    </source>
</reference>
<evidence type="ECO:0000313" key="1">
    <source>
        <dbReference type="EMBL" id="DBA52252.1"/>
    </source>
</evidence>
<sequence>MSKYTREQWNHRRIKCMYGRFSCELTQHYSNKVKIE</sequence>
<name>A0AAT9JAN4_9VIRU</name>
<organism evidence="1">
    <name type="scientific">Nitrosopumilaceae spindle-shaped virus</name>
    <dbReference type="NCBI Taxonomy" id="3065433"/>
    <lineage>
        <taxon>Viruses</taxon>
    </lineage>
</organism>
<protein>
    <submittedName>
        <fullName evidence="1">ORF45</fullName>
    </submittedName>
</protein>
<accession>A0AAT9JAN4</accession>
<reference evidence="1" key="2">
    <citation type="submission" date="2024-03" db="EMBL/GenBank/DDBJ databases">
        <authorList>
            <person name="Ni Y."/>
            <person name="Xu T."/>
            <person name="Yan S."/>
            <person name="Chen L."/>
            <person name="Wang Y."/>
        </authorList>
    </citation>
    <scope>NUCLEOTIDE SEQUENCE</scope>
    <source>
        <strain evidence="1">NYM1</strain>
    </source>
</reference>